<evidence type="ECO:0000313" key="2">
    <source>
        <dbReference type="Proteomes" id="UP000187203"/>
    </source>
</evidence>
<organism evidence="1 2">
    <name type="scientific">Corchorus olitorius</name>
    <dbReference type="NCBI Taxonomy" id="93759"/>
    <lineage>
        <taxon>Eukaryota</taxon>
        <taxon>Viridiplantae</taxon>
        <taxon>Streptophyta</taxon>
        <taxon>Embryophyta</taxon>
        <taxon>Tracheophyta</taxon>
        <taxon>Spermatophyta</taxon>
        <taxon>Magnoliopsida</taxon>
        <taxon>eudicotyledons</taxon>
        <taxon>Gunneridae</taxon>
        <taxon>Pentapetalae</taxon>
        <taxon>rosids</taxon>
        <taxon>malvids</taxon>
        <taxon>Malvales</taxon>
        <taxon>Malvaceae</taxon>
        <taxon>Grewioideae</taxon>
        <taxon>Apeibeae</taxon>
        <taxon>Corchorus</taxon>
    </lineage>
</organism>
<dbReference type="EMBL" id="AWUE01020834">
    <property type="protein sequence ID" value="OMO65388.1"/>
    <property type="molecule type" value="Genomic_DNA"/>
</dbReference>
<gene>
    <name evidence="1" type="ORF">COLO4_31280</name>
</gene>
<reference evidence="2" key="1">
    <citation type="submission" date="2013-09" db="EMBL/GenBank/DDBJ databases">
        <title>Corchorus olitorius genome sequencing.</title>
        <authorList>
            <person name="Alam M."/>
            <person name="Haque M.S."/>
            <person name="Islam M.S."/>
            <person name="Emdad E.M."/>
            <person name="Islam M.M."/>
            <person name="Ahmed B."/>
            <person name="Halim A."/>
            <person name="Hossen Q.M.M."/>
            <person name="Hossain M.Z."/>
            <person name="Ahmed R."/>
            <person name="Khan M.M."/>
            <person name="Islam R."/>
            <person name="Rashid M.M."/>
            <person name="Khan S.A."/>
            <person name="Rahman M.S."/>
            <person name="Alam M."/>
            <person name="Yahiya A.S."/>
            <person name="Khan M.S."/>
            <person name="Azam M.S."/>
            <person name="Haque T."/>
            <person name="Lashkar M.Z.H."/>
            <person name="Akhand A.I."/>
            <person name="Morshed G."/>
            <person name="Roy S."/>
            <person name="Uddin K.S."/>
            <person name="Rabeya T."/>
            <person name="Hossain A.S."/>
            <person name="Chowdhury A."/>
            <person name="Snigdha A.R."/>
            <person name="Mortoza M.S."/>
            <person name="Matin S.A."/>
            <person name="Hoque S.M.E."/>
            <person name="Islam M.K."/>
            <person name="Roy D.K."/>
            <person name="Haider R."/>
            <person name="Moosa M.M."/>
            <person name="Elias S.M."/>
            <person name="Hasan A.M."/>
            <person name="Jahan S."/>
            <person name="Shafiuddin M."/>
            <person name="Mahmood N."/>
            <person name="Shommy N.S."/>
        </authorList>
    </citation>
    <scope>NUCLEOTIDE SEQUENCE [LARGE SCALE GENOMIC DNA]</scope>
    <source>
        <strain evidence="2">cv. O-4</strain>
    </source>
</reference>
<evidence type="ECO:0000313" key="1">
    <source>
        <dbReference type="EMBL" id="OMO65388.1"/>
    </source>
</evidence>
<name>A0A1R3H4U6_9ROSI</name>
<comment type="caution">
    <text evidence="1">The sequence shown here is derived from an EMBL/GenBank/DDBJ whole genome shotgun (WGS) entry which is preliminary data.</text>
</comment>
<protein>
    <submittedName>
        <fullName evidence="1">Uncharacterized protein</fullName>
    </submittedName>
</protein>
<accession>A0A1R3H4U6</accession>
<keyword evidence="2" id="KW-1185">Reference proteome</keyword>
<dbReference type="Proteomes" id="UP000187203">
    <property type="component" value="Unassembled WGS sequence"/>
</dbReference>
<proteinExistence type="predicted"/>
<dbReference type="AlphaFoldDB" id="A0A1R3H4U6"/>
<sequence>MEDVLEGASEMKLNTSEMENRKRNNCVGLGLCAGDSGLNLIGNSVKKENVFTLGPLQQPQLPQKLAYFGIYATTSAPKAMKSLDRWELVVFADDVD</sequence>